<sequence length="40" mass="4184">MLSYSLILARSLGAQGGDATAIRAGAGARLPICWVRNHTD</sequence>
<dbReference type="RefSeq" id="WP_280736518.1">
    <property type="nucleotide sequence ID" value="NZ_CP120369.1"/>
</dbReference>
<protein>
    <submittedName>
        <fullName evidence="1">Uncharacterized protein</fullName>
    </submittedName>
</protein>
<evidence type="ECO:0000313" key="2">
    <source>
        <dbReference type="Proteomes" id="UP001235547"/>
    </source>
</evidence>
<keyword evidence="1" id="KW-0614">Plasmid</keyword>
<organism evidence="1 2">
    <name type="scientific">Sinorhizobium numidicum</name>
    <dbReference type="NCBI Taxonomy" id="680248"/>
    <lineage>
        <taxon>Bacteria</taxon>
        <taxon>Pseudomonadati</taxon>
        <taxon>Pseudomonadota</taxon>
        <taxon>Alphaproteobacteria</taxon>
        <taxon>Hyphomicrobiales</taxon>
        <taxon>Rhizobiaceae</taxon>
        <taxon>Sinorhizobium/Ensifer group</taxon>
        <taxon>Sinorhizobium</taxon>
    </lineage>
</organism>
<accession>A0ABY8D7V9</accession>
<proteinExistence type="predicted"/>
<reference evidence="1 2" key="1">
    <citation type="submission" date="2023-03" db="EMBL/GenBank/DDBJ databases">
        <authorList>
            <person name="Kaur S."/>
            <person name="Espinosa-Saiz D."/>
            <person name="Velazquez E."/>
            <person name="Menendez E."/>
            <person name="diCenzo G.C."/>
        </authorList>
    </citation>
    <scope>NUCLEOTIDE SEQUENCE [LARGE SCALE GENOMIC DNA]</scope>
    <source>
        <strain evidence="1 2">LMG 27395</strain>
        <plasmid evidence="1 2">unnamed</plasmid>
    </source>
</reference>
<geneLocation type="plasmid" evidence="1 2">
    <name>unnamed</name>
</geneLocation>
<gene>
    <name evidence="1" type="ORF">PYH38_006029</name>
</gene>
<dbReference type="Proteomes" id="UP001235547">
    <property type="component" value="Plasmid unnamed"/>
</dbReference>
<keyword evidence="2" id="KW-1185">Reference proteome</keyword>
<name>A0ABY8D7V9_9HYPH</name>
<evidence type="ECO:0000313" key="1">
    <source>
        <dbReference type="EMBL" id="WEX85600.1"/>
    </source>
</evidence>
<dbReference type="EMBL" id="CP120372">
    <property type="protein sequence ID" value="WEX85600.1"/>
    <property type="molecule type" value="Genomic_DNA"/>
</dbReference>